<reference evidence="2 3" key="2">
    <citation type="submission" date="2014-10" db="EMBL/GenBank/DDBJ databases">
        <title>Comparative genomics of the Paenibacillus odorifer group.</title>
        <authorList>
            <person name="Tsai Y.-C."/>
            <person name="Martin N."/>
            <person name="Korlach J."/>
            <person name="Wiedmann M."/>
        </authorList>
    </citation>
    <scope>NUCLEOTIDE SEQUENCE [LARGE SCALE GENOMIC DNA]</scope>
    <source>
        <strain evidence="2 3">DSM 18334</strain>
    </source>
</reference>
<dbReference type="Proteomes" id="UP000029734">
    <property type="component" value="Unassembled WGS sequence"/>
</dbReference>
<organism evidence="2 3">
    <name type="scientific">Paenibacillus wynnii</name>
    <dbReference type="NCBI Taxonomy" id="268407"/>
    <lineage>
        <taxon>Bacteria</taxon>
        <taxon>Bacillati</taxon>
        <taxon>Bacillota</taxon>
        <taxon>Bacilli</taxon>
        <taxon>Bacillales</taxon>
        <taxon>Paenibacillaceae</taxon>
        <taxon>Paenibacillus</taxon>
    </lineage>
</organism>
<evidence type="ECO:0000259" key="1">
    <source>
        <dbReference type="Pfam" id="PF00085"/>
    </source>
</evidence>
<dbReference type="OrthoDB" id="5784238at2"/>
<dbReference type="SUPFAM" id="SSF52833">
    <property type="entry name" value="Thioredoxin-like"/>
    <property type="match status" value="1"/>
</dbReference>
<dbReference type="CDD" id="cd02947">
    <property type="entry name" value="TRX_family"/>
    <property type="match status" value="1"/>
</dbReference>
<sequence>MKEVQLLEILEQEGRPLAVFFYTPLCGTCNAARRMLEVAEHMLPPDLIVASANVNMMPGLVAQYRISSVPALMVASADRNTDPDIYYAMVSVERVLEYIRSVTS</sequence>
<evidence type="ECO:0000313" key="3">
    <source>
        <dbReference type="Proteomes" id="UP000029734"/>
    </source>
</evidence>
<dbReference type="Gene3D" id="3.40.30.10">
    <property type="entry name" value="Glutaredoxin"/>
    <property type="match status" value="1"/>
</dbReference>
<dbReference type="Pfam" id="PF00085">
    <property type="entry name" value="Thioredoxin"/>
    <property type="match status" value="1"/>
</dbReference>
<gene>
    <name evidence="2" type="ORF">PWYN_22180</name>
</gene>
<evidence type="ECO:0000313" key="2">
    <source>
        <dbReference type="EMBL" id="KGE17327.1"/>
    </source>
</evidence>
<dbReference type="AlphaFoldDB" id="A0A098M6Z8"/>
<reference evidence="2 3" key="1">
    <citation type="submission" date="2014-08" db="EMBL/GenBank/DDBJ databases">
        <authorList>
            <person name="den Bakker H.C."/>
        </authorList>
    </citation>
    <scope>NUCLEOTIDE SEQUENCE [LARGE SCALE GENOMIC DNA]</scope>
    <source>
        <strain evidence="2 3">DSM 18334</strain>
    </source>
</reference>
<proteinExistence type="predicted"/>
<accession>A0A098M6Z8</accession>
<keyword evidence="2" id="KW-0413">Isomerase</keyword>
<protein>
    <submittedName>
        <fullName evidence="2">Thiol-disulfide isomerase</fullName>
    </submittedName>
</protein>
<dbReference type="eggNOG" id="COG0526">
    <property type="taxonomic scope" value="Bacteria"/>
</dbReference>
<dbReference type="STRING" id="268407.PWYN_22180"/>
<feature type="domain" description="Thioredoxin" evidence="1">
    <location>
        <begin position="9"/>
        <end position="80"/>
    </location>
</feature>
<name>A0A098M6Z8_9BACL</name>
<dbReference type="InterPro" id="IPR036249">
    <property type="entry name" value="Thioredoxin-like_sf"/>
</dbReference>
<dbReference type="InterPro" id="IPR013766">
    <property type="entry name" value="Thioredoxin_domain"/>
</dbReference>
<keyword evidence="3" id="KW-1185">Reference proteome</keyword>
<dbReference type="EMBL" id="JQCR01000003">
    <property type="protein sequence ID" value="KGE17327.1"/>
    <property type="molecule type" value="Genomic_DNA"/>
</dbReference>
<dbReference type="GO" id="GO:0016853">
    <property type="term" value="F:isomerase activity"/>
    <property type="evidence" value="ECO:0007669"/>
    <property type="project" value="UniProtKB-KW"/>
</dbReference>
<comment type="caution">
    <text evidence="2">The sequence shown here is derived from an EMBL/GenBank/DDBJ whole genome shotgun (WGS) entry which is preliminary data.</text>
</comment>